<dbReference type="InterPro" id="IPR029058">
    <property type="entry name" value="AB_hydrolase_fold"/>
</dbReference>
<accession>A0A8H4TUG5</accession>
<feature type="compositionally biased region" description="Polar residues" evidence="1">
    <location>
        <begin position="10"/>
        <end position="23"/>
    </location>
</feature>
<reference evidence="2" key="2">
    <citation type="submission" date="2020-05" db="EMBL/GenBank/DDBJ databases">
        <authorList>
            <person name="Kim H.-S."/>
            <person name="Proctor R.H."/>
            <person name="Brown D.W."/>
        </authorList>
    </citation>
    <scope>NUCLEOTIDE SEQUENCE</scope>
    <source>
        <strain evidence="2">NRRL 20472</strain>
    </source>
</reference>
<comment type="caution">
    <text evidence="2">The sequence shown here is derived from an EMBL/GenBank/DDBJ whole genome shotgun (WGS) entry which is preliminary data.</text>
</comment>
<feature type="compositionally biased region" description="Polar residues" evidence="1">
    <location>
        <begin position="194"/>
        <end position="214"/>
    </location>
</feature>
<proteinExistence type="predicted"/>
<dbReference type="EMBL" id="JABEXW010000425">
    <property type="protein sequence ID" value="KAF4964149.1"/>
    <property type="molecule type" value="Genomic_DNA"/>
</dbReference>
<evidence type="ECO:0000256" key="1">
    <source>
        <dbReference type="SAM" id="MobiDB-lite"/>
    </source>
</evidence>
<feature type="compositionally biased region" description="Low complexity" evidence="1">
    <location>
        <begin position="215"/>
        <end position="224"/>
    </location>
</feature>
<feature type="region of interest" description="Disordered" evidence="1">
    <location>
        <begin position="1"/>
        <end position="28"/>
    </location>
</feature>
<organism evidence="2 3">
    <name type="scientific">Fusarium sarcochroum</name>
    <dbReference type="NCBI Taxonomy" id="1208366"/>
    <lineage>
        <taxon>Eukaryota</taxon>
        <taxon>Fungi</taxon>
        <taxon>Dikarya</taxon>
        <taxon>Ascomycota</taxon>
        <taxon>Pezizomycotina</taxon>
        <taxon>Sordariomycetes</taxon>
        <taxon>Hypocreomycetidae</taxon>
        <taxon>Hypocreales</taxon>
        <taxon>Nectriaceae</taxon>
        <taxon>Fusarium</taxon>
        <taxon>Fusarium lateritium species complex</taxon>
    </lineage>
</organism>
<dbReference type="AlphaFoldDB" id="A0A8H4TUG5"/>
<gene>
    <name evidence="2" type="ORF">FSARC_7899</name>
</gene>
<feature type="region of interest" description="Disordered" evidence="1">
    <location>
        <begin position="191"/>
        <end position="242"/>
    </location>
</feature>
<sequence>MGSDPGNEALRNQNPRPKMTCTSDPPKDEKHSSTFIWLHDSVSSGNSLYTRFAAIMKRIKFFREKFPPGARHIFPTGPVHNNRGCQWYENKYCLIHLPQADLKQWEAVAVAVKSVDDIVNREAENVGRANVVMVPFLESIESIADNDAGEADPGHPLFQADNNTTISDPFNNDRHTSFGLQSNPHDIFDRSRQETTSVGDNTTITKHSTPMTELSSSAQQASSQVQCKPGNSFSESQQQSNQATILNNNTTTTCNDATTINPVNSGNQTFICSQSNPSDAVDSSKYGQHQRADGHDFLLGAGTSSGIHGCEDRMYRGKEEQTKRKLLMEVFQDMAADQPELAEQADLLFKKARRERVAYFLRQFFRSPEDRDSSAEHTDVDTPVFLVKGIHHEESKHARDWLRELGFEVKLQTVNFDTVSEPSLDLLVNTMKTHGIGP</sequence>
<keyword evidence="3" id="KW-1185">Reference proteome</keyword>
<reference evidence="2" key="1">
    <citation type="journal article" date="2020" name="BMC Genomics">
        <title>Correction to: Identification and distribution of gene clusters required for synthesis of sphingolipid metabolism inhibitors in diverse species of the filamentous fungus Fusarium.</title>
        <authorList>
            <person name="Kim H.S."/>
            <person name="Lohmar J.M."/>
            <person name="Busman M."/>
            <person name="Brown D.W."/>
            <person name="Naumann T.A."/>
            <person name="Divon H.H."/>
            <person name="Lysoe E."/>
            <person name="Uhlig S."/>
            <person name="Proctor R.H."/>
        </authorList>
    </citation>
    <scope>NUCLEOTIDE SEQUENCE</scope>
    <source>
        <strain evidence="2">NRRL 20472</strain>
    </source>
</reference>
<protein>
    <submittedName>
        <fullName evidence="2">Uncharacterized protein</fullName>
    </submittedName>
</protein>
<dbReference type="OrthoDB" id="5051518at2759"/>
<dbReference type="Gene3D" id="3.40.50.1820">
    <property type="entry name" value="alpha/beta hydrolase"/>
    <property type="match status" value="1"/>
</dbReference>
<evidence type="ECO:0000313" key="2">
    <source>
        <dbReference type="EMBL" id="KAF4964149.1"/>
    </source>
</evidence>
<dbReference type="Proteomes" id="UP000622797">
    <property type="component" value="Unassembled WGS sequence"/>
</dbReference>
<name>A0A8H4TUG5_9HYPO</name>
<feature type="compositionally biased region" description="Low complexity" evidence="1">
    <location>
        <begin position="231"/>
        <end position="242"/>
    </location>
</feature>
<evidence type="ECO:0000313" key="3">
    <source>
        <dbReference type="Proteomes" id="UP000622797"/>
    </source>
</evidence>